<dbReference type="PANTHER" id="PTHR43309">
    <property type="entry name" value="5-OXOPROLINASE SUBUNIT C"/>
    <property type="match status" value="1"/>
</dbReference>
<evidence type="ECO:0000259" key="6">
    <source>
        <dbReference type="SMART" id="SM00797"/>
    </source>
</evidence>
<dbReference type="InterPro" id="IPR029000">
    <property type="entry name" value="Cyclophilin-like_dom_sf"/>
</dbReference>
<sequence>MSLPHAADAPAGTITGIRPAGTRALLVELGSLADVVALHTQLKARPLPGQVDALAAAATVLVRFASRRDAVAGLPLLRALDFTHADADEPRTVIIETVYDGADLAEVARLTGLSEEAVVNAHTGTAWTAGFGGFAPGFTYLTGGDPALNVPRRSSPRTAVPPGAVALAGDYSAVYPRESPGGWQLIGRTAASMWDLSRPNPALISPGDLVQFTPIREFLPTTSSPSSPADSMEVGAGVGADTDGSEATDEGIRDVISPASPSEERGGSEGSGFPLRACEEEGGAAALRDGDVSDPTQGDHCHLEIGNPGLQSLIQDLGRPGYADLGVSAAGAADPRAARQANRLVGNPADAAVVENLLGSLGLTAHGDAVLALTGADVPADVVDPLGVRSRPAPHAAPFALLDGETLILGTPVRGVRAYLAVRGGLDVDPVLGSRSTDSMSGIGPAPLAAGTRLPVAAAGSLHVGDPEAPVLAAAGVPGTLGNGIEPALLRITAGPRQDWFSNGAAAALAGQTWLTTSESNRIGVRLALDPQDTAASPLTRARDGELPSEGVVAGSLQVPPSGLPVLFLADHPVTGGYPVIAVVIPEDLPVAAQLPPGDPVRFIFVDPDTLAPLTAEQAVGLFPEGTE</sequence>
<evidence type="ECO:0000256" key="2">
    <source>
        <dbReference type="ARBA" id="ARBA00022801"/>
    </source>
</evidence>
<evidence type="ECO:0000313" key="8">
    <source>
        <dbReference type="Proteomes" id="UP001063368"/>
    </source>
</evidence>
<organism evidence="7 8">
    <name type="scientific">Arthrobacter koreensis</name>
    <dbReference type="NCBI Taxonomy" id="199136"/>
    <lineage>
        <taxon>Bacteria</taxon>
        <taxon>Bacillati</taxon>
        <taxon>Actinomycetota</taxon>
        <taxon>Actinomycetes</taxon>
        <taxon>Micrococcales</taxon>
        <taxon>Micrococcaceae</taxon>
        <taxon>Arthrobacter</taxon>
    </lineage>
</organism>
<dbReference type="Pfam" id="PF02682">
    <property type="entry name" value="CT_C_D"/>
    <property type="match status" value="1"/>
</dbReference>
<keyword evidence="1" id="KW-0547">Nucleotide-binding</keyword>
<dbReference type="SUPFAM" id="SSF50891">
    <property type="entry name" value="Cyclophilin-like"/>
    <property type="match status" value="2"/>
</dbReference>
<reference evidence="7" key="1">
    <citation type="submission" date="2022-09" db="EMBL/GenBank/DDBJ databases">
        <authorList>
            <person name="Li D."/>
            <person name="Cheng J."/>
            <person name="Li Y."/>
        </authorList>
    </citation>
    <scope>NUCLEOTIDE SEQUENCE</scope>
    <source>
        <strain evidence="7">DL</strain>
    </source>
</reference>
<evidence type="ECO:0000313" key="7">
    <source>
        <dbReference type="EMBL" id="UYB36765.1"/>
    </source>
</evidence>
<protein>
    <submittedName>
        <fullName evidence="7">Carboxyltransferase domain-containing protein</fullName>
    </submittedName>
</protein>
<dbReference type="EMBL" id="CP106856">
    <property type="protein sequence ID" value="UYB36765.1"/>
    <property type="molecule type" value="Genomic_DNA"/>
</dbReference>
<feature type="domain" description="Carboxyltransferase" evidence="5">
    <location>
        <begin position="15"/>
        <end position="204"/>
    </location>
</feature>
<accession>A0ABY6FUH7</accession>
<dbReference type="Gene3D" id="3.30.1360.40">
    <property type="match status" value="1"/>
</dbReference>
<gene>
    <name evidence="7" type="ORF">N9A08_03560</name>
</gene>
<dbReference type="Gene3D" id="2.40.100.10">
    <property type="entry name" value="Cyclophilin-like"/>
    <property type="match status" value="2"/>
</dbReference>
<dbReference type="InterPro" id="IPR003778">
    <property type="entry name" value="CT_A_B"/>
</dbReference>
<keyword evidence="3" id="KW-0067">ATP-binding</keyword>
<dbReference type="RefSeq" id="WP_263128353.1">
    <property type="nucleotide sequence ID" value="NZ_CP106856.1"/>
</dbReference>
<name>A0ABY6FUH7_9MICC</name>
<feature type="domain" description="Carboxyltransferase" evidence="6">
    <location>
        <begin position="324"/>
        <end position="621"/>
    </location>
</feature>
<evidence type="ECO:0000256" key="1">
    <source>
        <dbReference type="ARBA" id="ARBA00022741"/>
    </source>
</evidence>
<dbReference type="Proteomes" id="UP001063368">
    <property type="component" value="Chromosome"/>
</dbReference>
<evidence type="ECO:0000256" key="3">
    <source>
        <dbReference type="ARBA" id="ARBA00022840"/>
    </source>
</evidence>
<feature type="region of interest" description="Disordered" evidence="4">
    <location>
        <begin position="219"/>
        <end position="276"/>
    </location>
</feature>
<dbReference type="InterPro" id="IPR052708">
    <property type="entry name" value="PxpC"/>
</dbReference>
<keyword evidence="2" id="KW-0378">Hydrolase</keyword>
<proteinExistence type="predicted"/>
<dbReference type="SUPFAM" id="SSF160467">
    <property type="entry name" value="PH0987 N-terminal domain-like"/>
    <property type="match status" value="1"/>
</dbReference>
<dbReference type="SMART" id="SM00797">
    <property type="entry name" value="AHS2"/>
    <property type="match status" value="1"/>
</dbReference>
<evidence type="ECO:0000256" key="4">
    <source>
        <dbReference type="SAM" id="MobiDB-lite"/>
    </source>
</evidence>
<keyword evidence="8" id="KW-1185">Reference proteome</keyword>
<dbReference type="Pfam" id="PF02626">
    <property type="entry name" value="CT_A_B"/>
    <property type="match status" value="1"/>
</dbReference>
<dbReference type="SMART" id="SM00796">
    <property type="entry name" value="AHS1"/>
    <property type="match status" value="1"/>
</dbReference>
<evidence type="ECO:0000259" key="5">
    <source>
        <dbReference type="SMART" id="SM00796"/>
    </source>
</evidence>
<dbReference type="PANTHER" id="PTHR43309:SF3">
    <property type="entry name" value="5-OXOPROLINASE SUBUNIT C"/>
    <property type="match status" value="1"/>
</dbReference>
<dbReference type="InterPro" id="IPR003833">
    <property type="entry name" value="CT_C_D"/>
</dbReference>